<feature type="compositionally biased region" description="Polar residues" evidence="1">
    <location>
        <begin position="1"/>
        <end position="14"/>
    </location>
</feature>
<evidence type="ECO:0000256" key="1">
    <source>
        <dbReference type="SAM" id="MobiDB-lite"/>
    </source>
</evidence>
<feature type="region of interest" description="Disordered" evidence="1">
    <location>
        <begin position="1"/>
        <end position="24"/>
    </location>
</feature>
<comment type="caution">
    <text evidence="2">The sequence shown here is derived from an EMBL/GenBank/DDBJ whole genome shotgun (WGS) entry which is preliminary data.</text>
</comment>
<dbReference type="InterPro" id="IPR015915">
    <property type="entry name" value="Kelch-typ_b-propeller"/>
</dbReference>
<dbReference type="Proteomes" id="UP000306102">
    <property type="component" value="Unassembled WGS sequence"/>
</dbReference>
<dbReference type="PANTHER" id="PTHR47590:SF7">
    <property type="entry name" value="OS06G0711700 PROTEIN"/>
    <property type="match status" value="1"/>
</dbReference>
<keyword evidence="3" id="KW-1185">Reference proteome</keyword>
<sequence length="379" mass="41989">MAKYTSQMDLTTKNTPDKQNDDESILLPGLPDHLSQLCLSSLQPSLLFSVRRSWRRLLFSPSFPPFFSLYTLLSSPSSSNSIDFFSLHPFTLSWHRLPPPPPSDPPLRLLHRHPSFISRNLPIQSLTVSNNRLLLIAATNHHFLPALPRPLVFDPLSTTANNHHWFSGPPLPAPRRWCAAGSVGSAVYVASGVGSHYQGDVARSVEKWEMGNTDVAPKWEKVAALRDGRFSREAVEAVGYRGKLYMVNVKGNAIKQGAVYDVAGDRWEEMPEGMLAGWNGPVAAAEEEEMYVVDEGKGVLRKYDCGGDRWEEVVDLKEELKGAEQIAAGRGRVCVVSCNGSRIVVVDVVAKPPRTWVVNPPPEMEVVAVHILPRMSLPE</sequence>
<evidence type="ECO:0000313" key="3">
    <source>
        <dbReference type="Proteomes" id="UP000306102"/>
    </source>
</evidence>
<gene>
    <name evidence="2" type="ORF">TEA_018010</name>
</gene>
<dbReference type="EMBL" id="SDRB02005893">
    <property type="protein sequence ID" value="THG13396.1"/>
    <property type="molecule type" value="Genomic_DNA"/>
</dbReference>
<proteinExistence type="predicted"/>
<reference evidence="2 3" key="1">
    <citation type="journal article" date="2018" name="Proc. Natl. Acad. Sci. U.S.A.">
        <title>Draft genome sequence of Camellia sinensis var. sinensis provides insights into the evolution of the tea genome and tea quality.</title>
        <authorList>
            <person name="Wei C."/>
            <person name="Yang H."/>
            <person name="Wang S."/>
            <person name="Zhao J."/>
            <person name="Liu C."/>
            <person name="Gao L."/>
            <person name="Xia E."/>
            <person name="Lu Y."/>
            <person name="Tai Y."/>
            <person name="She G."/>
            <person name="Sun J."/>
            <person name="Cao H."/>
            <person name="Tong W."/>
            <person name="Gao Q."/>
            <person name="Li Y."/>
            <person name="Deng W."/>
            <person name="Jiang X."/>
            <person name="Wang W."/>
            <person name="Chen Q."/>
            <person name="Zhang S."/>
            <person name="Li H."/>
            <person name="Wu J."/>
            <person name="Wang P."/>
            <person name="Li P."/>
            <person name="Shi C."/>
            <person name="Zheng F."/>
            <person name="Jian J."/>
            <person name="Huang B."/>
            <person name="Shan D."/>
            <person name="Shi M."/>
            <person name="Fang C."/>
            <person name="Yue Y."/>
            <person name="Li F."/>
            <person name="Li D."/>
            <person name="Wei S."/>
            <person name="Han B."/>
            <person name="Jiang C."/>
            <person name="Yin Y."/>
            <person name="Xia T."/>
            <person name="Zhang Z."/>
            <person name="Bennetzen J.L."/>
            <person name="Zhao S."/>
            <person name="Wan X."/>
        </authorList>
    </citation>
    <scope>NUCLEOTIDE SEQUENCE [LARGE SCALE GENOMIC DNA]</scope>
    <source>
        <strain evidence="3">cv. Shuchazao</strain>
        <tissue evidence="2">Leaf</tissue>
    </source>
</reference>
<accession>A0A4S4ECJ6</accession>
<protein>
    <recommendedName>
        <fullName evidence="4">F-box domain-containing protein</fullName>
    </recommendedName>
</protein>
<evidence type="ECO:0008006" key="4">
    <source>
        <dbReference type="Google" id="ProtNLM"/>
    </source>
</evidence>
<dbReference type="STRING" id="542762.A0A4S4ECJ6"/>
<organism evidence="2 3">
    <name type="scientific">Camellia sinensis var. sinensis</name>
    <name type="common">China tea</name>
    <dbReference type="NCBI Taxonomy" id="542762"/>
    <lineage>
        <taxon>Eukaryota</taxon>
        <taxon>Viridiplantae</taxon>
        <taxon>Streptophyta</taxon>
        <taxon>Embryophyta</taxon>
        <taxon>Tracheophyta</taxon>
        <taxon>Spermatophyta</taxon>
        <taxon>Magnoliopsida</taxon>
        <taxon>eudicotyledons</taxon>
        <taxon>Gunneridae</taxon>
        <taxon>Pentapetalae</taxon>
        <taxon>asterids</taxon>
        <taxon>Ericales</taxon>
        <taxon>Theaceae</taxon>
        <taxon>Camellia</taxon>
    </lineage>
</organism>
<dbReference type="AlphaFoldDB" id="A0A4S4ECJ6"/>
<name>A0A4S4ECJ6_CAMSN</name>
<dbReference type="Gene3D" id="2.120.10.80">
    <property type="entry name" value="Kelch-type beta propeller"/>
    <property type="match status" value="1"/>
</dbReference>
<dbReference type="SUPFAM" id="SSF117281">
    <property type="entry name" value="Kelch motif"/>
    <property type="match status" value="1"/>
</dbReference>
<evidence type="ECO:0000313" key="2">
    <source>
        <dbReference type="EMBL" id="THG13396.1"/>
    </source>
</evidence>
<dbReference type="PANTHER" id="PTHR47590">
    <property type="entry name" value="F-BOX/KELCH-REPEAT PROTEIN SKIP25"/>
    <property type="match status" value="1"/>
</dbReference>